<accession>A0A1Y1QUK1</accession>
<dbReference type="InterPro" id="IPR005467">
    <property type="entry name" value="His_kinase_dom"/>
</dbReference>
<reference evidence="14 15" key="1">
    <citation type="submission" date="2017-01" db="EMBL/GenBank/DDBJ databases">
        <title>Novel large sulfur bacteria in the metagenomes of groundwater-fed chemosynthetic microbial mats in the Lake Huron basin.</title>
        <authorList>
            <person name="Sharrar A.M."/>
            <person name="Flood B.E."/>
            <person name="Bailey J.V."/>
            <person name="Jones D.S."/>
            <person name="Biddanda B."/>
            <person name="Ruberg S.A."/>
            <person name="Marcus D.N."/>
            <person name="Dick G.J."/>
        </authorList>
    </citation>
    <scope>NUCLEOTIDE SEQUENCE [LARGE SCALE GENOMIC DNA]</scope>
    <source>
        <strain evidence="14">A8</strain>
    </source>
</reference>
<dbReference type="GO" id="GO:0005524">
    <property type="term" value="F:ATP binding"/>
    <property type="evidence" value="ECO:0007669"/>
    <property type="project" value="UniProtKB-KW"/>
</dbReference>
<sequence length="492" mass="54200">MCLMPPNPKTARRLQPLWIPLAILGGLLLLSLLAQLALAWRSYERIVPADQHVAHLEQLQRTLSGVETTLTQQLPDDSPLNRADQQTLQQALQDLLMQAGHLVDTTPATLTQAKQLLANPNASARDTLLDTLKLLRQVFKAESAAHQQLTRNMLEAARTELEIGIVVLLLLPLAVIALLALMRKRIFAPLNLMGELMEQLAERRYQRIPTELIDPMFQPLVSNYNQMAVRLSELEAEHLQYQQHLEQQVQNATRTLVGQQRNLASSERLAVLGEVMARIAHELRNPLAGIKMACRNLREDMGDALDADTYPERLSMISSEIGRMGKLLDSLLDQARHQPEAAQDVVLSKTVAELLALARYQMPAHIALQQQIPADLVCHLPDIRLRQVLLNLILNAQQAMGGQAGTIVLTARTEAGILHISVCDEGSGFPAAMLGTNVQAFHSQRDGGTGLGLSMVQRFVRNLGGSLVLSNREPHGACVTLKLNCPVAPSHA</sequence>
<keyword evidence="6" id="KW-0547">Nucleotide-binding</keyword>
<dbReference type="GO" id="GO:0016020">
    <property type="term" value="C:membrane"/>
    <property type="evidence" value="ECO:0007669"/>
    <property type="project" value="UniProtKB-SubCell"/>
</dbReference>
<keyword evidence="11" id="KW-1133">Transmembrane helix</keyword>
<dbReference type="EC" id="2.7.13.3" evidence="3"/>
<feature type="transmembrane region" description="Helical" evidence="11">
    <location>
        <begin position="163"/>
        <end position="182"/>
    </location>
</feature>
<organism evidence="14 15">
    <name type="scientific">Thiothrix lacustris</name>
    <dbReference type="NCBI Taxonomy" id="525917"/>
    <lineage>
        <taxon>Bacteria</taxon>
        <taxon>Pseudomonadati</taxon>
        <taxon>Pseudomonadota</taxon>
        <taxon>Gammaproteobacteria</taxon>
        <taxon>Thiotrichales</taxon>
        <taxon>Thiotrichaceae</taxon>
        <taxon>Thiothrix</taxon>
    </lineage>
</organism>
<dbReference type="InterPro" id="IPR036097">
    <property type="entry name" value="HisK_dim/P_sf"/>
</dbReference>
<keyword evidence="5" id="KW-0808">Transferase</keyword>
<dbReference type="PRINTS" id="PR00344">
    <property type="entry name" value="BCTRLSENSOR"/>
</dbReference>
<dbReference type="InterPro" id="IPR036890">
    <property type="entry name" value="HATPase_C_sf"/>
</dbReference>
<evidence type="ECO:0000256" key="1">
    <source>
        <dbReference type="ARBA" id="ARBA00000085"/>
    </source>
</evidence>
<name>A0A1Y1QUK1_9GAMM</name>
<dbReference type="SUPFAM" id="SSF55874">
    <property type="entry name" value="ATPase domain of HSP90 chaperone/DNA topoisomerase II/histidine kinase"/>
    <property type="match status" value="1"/>
</dbReference>
<evidence type="ECO:0000256" key="6">
    <source>
        <dbReference type="ARBA" id="ARBA00022741"/>
    </source>
</evidence>
<evidence type="ECO:0000256" key="8">
    <source>
        <dbReference type="ARBA" id="ARBA00022840"/>
    </source>
</evidence>
<keyword evidence="11" id="KW-0812">Transmembrane</keyword>
<evidence type="ECO:0000256" key="5">
    <source>
        <dbReference type="ARBA" id="ARBA00022679"/>
    </source>
</evidence>
<keyword evidence="7 14" id="KW-0418">Kinase</keyword>
<keyword evidence="4" id="KW-0597">Phosphoprotein</keyword>
<dbReference type="GO" id="GO:0000155">
    <property type="term" value="F:phosphorelay sensor kinase activity"/>
    <property type="evidence" value="ECO:0007669"/>
    <property type="project" value="InterPro"/>
</dbReference>
<evidence type="ECO:0000313" key="14">
    <source>
        <dbReference type="EMBL" id="OQX14120.1"/>
    </source>
</evidence>
<evidence type="ECO:0000256" key="4">
    <source>
        <dbReference type="ARBA" id="ARBA00022553"/>
    </source>
</evidence>
<keyword evidence="9" id="KW-0902">Two-component regulatory system</keyword>
<evidence type="ECO:0000256" key="10">
    <source>
        <dbReference type="SAM" id="Coils"/>
    </source>
</evidence>
<dbReference type="PROSITE" id="PS50885">
    <property type="entry name" value="HAMP"/>
    <property type="match status" value="1"/>
</dbReference>
<dbReference type="Pfam" id="PF00512">
    <property type="entry name" value="HisKA"/>
    <property type="match status" value="1"/>
</dbReference>
<proteinExistence type="predicted"/>
<dbReference type="CDD" id="cd00082">
    <property type="entry name" value="HisKA"/>
    <property type="match status" value="1"/>
</dbReference>
<dbReference type="PANTHER" id="PTHR43065">
    <property type="entry name" value="SENSOR HISTIDINE KINASE"/>
    <property type="match status" value="1"/>
</dbReference>
<dbReference type="SUPFAM" id="SSF47384">
    <property type="entry name" value="Homodimeric domain of signal transducing histidine kinase"/>
    <property type="match status" value="1"/>
</dbReference>
<evidence type="ECO:0000256" key="7">
    <source>
        <dbReference type="ARBA" id="ARBA00022777"/>
    </source>
</evidence>
<protein>
    <recommendedName>
        <fullName evidence="3">histidine kinase</fullName>
        <ecNumber evidence="3">2.7.13.3</ecNumber>
    </recommendedName>
</protein>
<dbReference type="EMBL" id="MTEJ01000034">
    <property type="protein sequence ID" value="OQX14120.1"/>
    <property type="molecule type" value="Genomic_DNA"/>
</dbReference>
<evidence type="ECO:0000313" key="15">
    <source>
        <dbReference type="Proteomes" id="UP000192491"/>
    </source>
</evidence>
<dbReference type="InterPro" id="IPR003594">
    <property type="entry name" value="HATPase_dom"/>
</dbReference>
<feature type="coiled-coil region" evidence="10">
    <location>
        <begin position="231"/>
        <end position="262"/>
    </location>
</feature>
<evidence type="ECO:0000256" key="3">
    <source>
        <dbReference type="ARBA" id="ARBA00012438"/>
    </source>
</evidence>
<gene>
    <name evidence="14" type="ORF">BWK73_10235</name>
</gene>
<dbReference type="SMART" id="SM00388">
    <property type="entry name" value="HisKA"/>
    <property type="match status" value="1"/>
</dbReference>
<dbReference type="InterPro" id="IPR003660">
    <property type="entry name" value="HAMP_dom"/>
</dbReference>
<feature type="domain" description="Histidine kinase" evidence="12">
    <location>
        <begin position="278"/>
        <end position="487"/>
    </location>
</feature>
<dbReference type="SMART" id="SM00387">
    <property type="entry name" value="HATPase_c"/>
    <property type="match status" value="1"/>
</dbReference>
<dbReference type="Pfam" id="PF02518">
    <property type="entry name" value="HATPase_c"/>
    <property type="match status" value="1"/>
</dbReference>
<comment type="caution">
    <text evidence="14">The sequence shown here is derived from an EMBL/GenBank/DDBJ whole genome shotgun (WGS) entry which is preliminary data.</text>
</comment>
<dbReference type="InterPro" id="IPR004358">
    <property type="entry name" value="Sig_transdc_His_kin-like_C"/>
</dbReference>
<dbReference type="PANTHER" id="PTHR43065:SF10">
    <property type="entry name" value="PEROXIDE STRESS-ACTIVATED HISTIDINE KINASE MAK3"/>
    <property type="match status" value="1"/>
</dbReference>
<evidence type="ECO:0000256" key="9">
    <source>
        <dbReference type="ARBA" id="ARBA00023012"/>
    </source>
</evidence>
<evidence type="ECO:0000256" key="11">
    <source>
        <dbReference type="SAM" id="Phobius"/>
    </source>
</evidence>
<dbReference type="PROSITE" id="PS50109">
    <property type="entry name" value="HIS_KIN"/>
    <property type="match status" value="1"/>
</dbReference>
<dbReference type="Proteomes" id="UP000192491">
    <property type="component" value="Unassembled WGS sequence"/>
</dbReference>
<evidence type="ECO:0000259" key="12">
    <source>
        <dbReference type="PROSITE" id="PS50109"/>
    </source>
</evidence>
<dbReference type="InterPro" id="IPR003661">
    <property type="entry name" value="HisK_dim/P_dom"/>
</dbReference>
<evidence type="ECO:0000259" key="13">
    <source>
        <dbReference type="PROSITE" id="PS50885"/>
    </source>
</evidence>
<comment type="subcellular location">
    <subcellularLocation>
        <location evidence="2">Membrane</location>
    </subcellularLocation>
</comment>
<feature type="domain" description="HAMP" evidence="13">
    <location>
        <begin position="184"/>
        <end position="236"/>
    </location>
</feature>
<comment type="catalytic activity">
    <reaction evidence="1">
        <text>ATP + protein L-histidine = ADP + protein N-phospho-L-histidine.</text>
        <dbReference type="EC" id="2.7.13.3"/>
    </reaction>
</comment>
<dbReference type="Gene3D" id="3.30.565.10">
    <property type="entry name" value="Histidine kinase-like ATPase, C-terminal domain"/>
    <property type="match status" value="1"/>
</dbReference>
<dbReference type="Gene3D" id="1.10.287.130">
    <property type="match status" value="1"/>
</dbReference>
<keyword evidence="8" id="KW-0067">ATP-binding</keyword>
<keyword evidence="10" id="KW-0175">Coiled coil</keyword>
<dbReference type="AlphaFoldDB" id="A0A1Y1QUK1"/>
<keyword evidence="11" id="KW-0472">Membrane</keyword>
<evidence type="ECO:0000256" key="2">
    <source>
        <dbReference type="ARBA" id="ARBA00004370"/>
    </source>
</evidence>